<reference evidence="1" key="2">
    <citation type="submission" date="2020-05" db="UniProtKB">
        <authorList>
            <consortium name="EnsemblMetazoa"/>
        </authorList>
    </citation>
    <scope>IDENTIFICATION</scope>
    <source>
        <strain evidence="1">maculatus3</strain>
    </source>
</reference>
<keyword evidence="2" id="KW-1185">Reference proteome</keyword>
<proteinExistence type="predicted"/>
<dbReference type="Proteomes" id="UP000075901">
    <property type="component" value="Unassembled WGS sequence"/>
</dbReference>
<evidence type="ECO:0000313" key="1">
    <source>
        <dbReference type="EnsemblMetazoa" id="AMAM000141-PA"/>
    </source>
</evidence>
<sequence>MDAECSHGLLACTGASNRSSASTVPPAPGEGWQNFMYDGRWSVKLAGGSVCSVSMAIGKDVADRNVDATEAAKWWTGSVVKVGMCQAGVIDAKTGKDSLDVAGIAIVPGCDVVLDGAEFCGDV</sequence>
<dbReference type="AlphaFoldDB" id="A0A182S5N7"/>
<protein>
    <submittedName>
        <fullName evidence="1">Uncharacterized protein</fullName>
    </submittedName>
</protein>
<dbReference type="EnsemblMetazoa" id="AMAM000141-RA">
    <property type="protein sequence ID" value="AMAM000141-PA"/>
    <property type="gene ID" value="AMAM000141"/>
</dbReference>
<name>A0A182S5N7_9DIPT</name>
<evidence type="ECO:0000313" key="2">
    <source>
        <dbReference type="Proteomes" id="UP000075901"/>
    </source>
</evidence>
<dbReference type="VEuPathDB" id="VectorBase:AMAM000141"/>
<accession>A0A182S5N7</accession>
<organism evidence="1 2">
    <name type="scientific">Anopheles maculatus</name>
    <dbReference type="NCBI Taxonomy" id="74869"/>
    <lineage>
        <taxon>Eukaryota</taxon>
        <taxon>Metazoa</taxon>
        <taxon>Ecdysozoa</taxon>
        <taxon>Arthropoda</taxon>
        <taxon>Hexapoda</taxon>
        <taxon>Insecta</taxon>
        <taxon>Pterygota</taxon>
        <taxon>Neoptera</taxon>
        <taxon>Endopterygota</taxon>
        <taxon>Diptera</taxon>
        <taxon>Nematocera</taxon>
        <taxon>Culicoidea</taxon>
        <taxon>Culicidae</taxon>
        <taxon>Anophelinae</taxon>
        <taxon>Anopheles</taxon>
        <taxon>Anopheles maculatus group</taxon>
    </lineage>
</organism>
<reference evidence="2" key="1">
    <citation type="submission" date="2013-09" db="EMBL/GenBank/DDBJ databases">
        <title>The Genome Sequence of Anopheles maculatus species B.</title>
        <authorList>
            <consortium name="The Broad Institute Genomics Platform"/>
            <person name="Neafsey D.E."/>
            <person name="Besansky N."/>
            <person name="Howell P."/>
            <person name="Walton C."/>
            <person name="Young S.K."/>
            <person name="Zeng Q."/>
            <person name="Gargeya S."/>
            <person name="Fitzgerald M."/>
            <person name="Haas B."/>
            <person name="Abouelleil A."/>
            <person name="Allen A.W."/>
            <person name="Alvarado L."/>
            <person name="Arachchi H.M."/>
            <person name="Berlin A.M."/>
            <person name="Chapman S.B."/>
            <person name="Gainer-Dewar J."/>
            <person name="Goldberg J."/>
            <person name="Griggs A."/>
            <person name="Gujja S."/>
            <person name="Hansen M."/>
            <person name="Howarth C."/>
            <person name="Imamovic A."/>
            <person name="Ireland A."/>
            <person name="Larimer J."/>
            <person name="McCowan C."/>
            <person name="Murphy C."/>
            <person name="Pearson M."/>
            <person name="Poon T.W."/>
            <person name="Priest M."/>
            <person name="Roberts A."/>
            <person name="Saif S."/>
            <person name="Shea T."/>
            <person name="Sisk P."/>
            <person name="Sykes S."/>
            <person name="Wortman J."/>
            <person name="Nusbaum C."/>
            <person name="Birren B."/>
        </authorList>
    </citation>
    <scope>NUCLEOTIDE SEQUENCE [LARGE SCALE GENOMIC DNA]</scope>
    <source>
        <strain evidence="2">maculatus3</strain>
    </source>
</reference>